<gene>
    <name evidence="1" type="ORF">HPB50_019414</name>
</gene>
<evidence type="ECO:0000313" key="2">
    <source>
        <dbReference type="Proteomes" id="UP000821845"/>
    </source>
</evidence>
<reference evidence="1" key="1">
    <citation type="submission" date="2020-05" db="EMBL/GenBank/DDBJ databases">
        <title>Large-scale comparative analyses of tick genomes elucidate their genetic diversity and vector capacities.</title>
        <authorList>
            <person name="Jia N."/>
            <person name="Wang J."/>
            <person name="Shi W."/>
            <person name="Du L."/>
            <person name="Sun Y."/>
            <person name="Zhan W."/>
            <person name="Jiang J."/>
            <person name="Wang Q."/>
            <person name="Zhang B."/>
            <person name="Ji P."/>
            <person name="Sakyi L.B."/>
            <person name="Cui X."/>
            <person name="Yuan T."/>
            <person name="Jiang B."/>
            <person name="Yang W."/>
            <person name="Lam T.T.-Y."/>
            <person name="Chang Q."/>
            <person name="Ding S."/>
            <person name="Wang X."/>
            <person name="Zhu J."/>
            <person name="Ruan X."/>
            <person name="Zhao L."/>
            <person name="Wei J."/>
            <person name="Que T."/>
            <person name="Du C."/>
            <person name="Cheng J."/>
            <person name="Dai P."/>
            <person name="Han X."/>
            <person name="Huang E."/>
            <person name="Gao Y."/>
            <person name="Liu J."/>
            <person name="Shao H."/>
            <person name="Ye R."/>
            <person name="Li L."/>
            <person name="Wei W."/>
            <person name="Wang X."/>
            <person name="Wang C."/>
            <person name="Yang T."/>
            <person name="Huo Q."/>
            <person name="Li W."/>
            <person name="Guo W."/>
            <person name="Chen H."/>
            <person name="Zhou L."/>
            <person name="Ni X."/>
            <person name="Tian J."/>
            <person name="Zhou Y."/>
            <person name="Sheng Y."/>
            <person name="Liu T."/>
            <person name="Pan Y."/>
            <person name="Xia L."/>
            <person name="Li J."/>
            <person name="Zhao F."/>
            <person name="Cao W."/>
        </authorList>
    </citation>
    <scope>NUCLEOTIDE SEQUENCE</scope>
    <source>
        <strain evidence="1">Hyas-2018</strain>
    </source>
</reference>
<proteinExistence type="predicted"/>
<comment type="caution">
    <text evidence="1">The sequence shown here is derived from an EMBL/GenBank/DDBJ whole genome shotgun (WGS) entry which is preliminary data.</text>
</comment>
<protein>
    <submittedName>
        <fullName evidence="1">Uncharacterized protein</fullName>
    </submittedName>
</protein>
<keyword evidence="2" id="KW-1185">Reference proteome</keyword>
<dbReference type="EMBL" id="CM023489">
    <property type="protein sequence ID" value="KAH6922826.1"/>
    <property type="molecule type" value="Genomic_DNA"/>
</dbReference>
<accession>A0ACB7RLZ1</accession>
<evidence type="ECO:0000313" key="1">
    <source>
        <dbReference type="EMBL" id="KAH6922826.1"/>
    </source>
</evidence>
<dbReference type="Proteomes" id="UP000821845">
    <property type="component" value="Chromosome 9"/>
</dbReference>
<sequence length="141" mass="16548">MYQTRCPCVEQFLKRGYIGVVFAAMPVDGPRYSPSLRHQRNRPVHPDSVFMDRVQIWDEEALLLLIERFPEQLESEIGVIVRCSRNWEQKKFNDICLHRHTEPAKRRVPPTNKASVWQCRCQGQIRHAKIAYLLIGILQHG</sequence>
<name>A0ACB7RLZ1_HYAAI</name>
<organism evidence="1 2">
    <name type="scientific">Hyalomma asiaticum</name>
    <name type="common">Tick</name>
    <dbReference type="NCBI Taxonomy" id="266040"/>
    <lineage>
        <taxon>Eukaryota</taxon>
        <taxon>Metazoa</taxon>
        <taxon>Ecdysozoa</taxon>
        <taxon>Arthropoda</taxon>
        <taxon>Chelicerata</taxon>
        <taxon>Arachnida</taxon>
        <taxon>Acari</taxon>
        <taxon>Parasitiformes</taxon>
        <taxon>Ixodida</taxon>
        <taxon>Ixodoidea</taxon>
        <taxon>Ixodidae</taxon>
        <taxon>Hyalomminae</taxon>
        <taxon>Hyalomma</taxon>
    </lineage>
</organism>